<dbReference type="Proteomes" id="UP000229631">
    <property type="component" value="Unassembled WGS sequence"/>
</dbReference>
<evidence type="ECO:0000259" key="2">
    <source>
        <dbReference type="Pfam" id="PF17479"/>
    </source>
</evidence>
<protein>
    <recommendedName>
        <fullName evidence="5">DUF3048 domain-containing protein</fullName>
    </recommendedName>
</protein>
<dbReference type="EMBL" id="PEVC01000041">
    <property type="protein sequence ID" value="PIV00792.1"/>
    <property type="molecule type" value="Genomic_DNA"/>
</dbReference>
<evidence type="ECO:0000259" key="1">
    <source>
        <dbReference type="Pfam" id="PF11258"/>
    </source>
</evidence>
<gene>
    <name evidence="3" type="ORF">COS54_02280</name>
</gene>
<organism evidence="3 4">
    <name type="scientific">Candidatus Shapirobacteria bacterium CG03_land_8_20_14_0_80_39_12</name>
    <dbReference type="NCBI Taxonomy" id="1974879"/>
    <lineage>
        <taxon>Bacteria</taxon>
        <taxon>Candidatus Shapironibacteriota</taxon>
    </lineage>
</organism>
<dbReference type="Pfam" id="PF11258">
    <property type="entry name" value="DUF3048"/>
    <property type="match status" value="1"/>
</dbReference>
<feature type="domain" description="DUF3048" evidence="2">
    <location>
        <begin position="281"/>
        <end position="387"/>
    </location>
</feature>
<dbReference type="InterPro" id="IPR023158">
    <property type="entry name" value="YerB-like_sf"/>
</dbReference>
<dbReference type="SUPFAM" id="SSF159774">
    <property type="entry name" value="YerB-like"/>
    <property type="match status" value="1"/>
</dbReference>
<evidence type="ECO:0008006" key="5">
    <source>
        <dbReference type="Google" id="ProtNLM"/>
    </source>
</evidence>
<reference evidence="4" key="1">
    <citation type="submission" date="2017-09" db="EMBL/GenBank/DDBJ databases">
        <title>Depth-based differentiation of microbial function through sediment-hosted aquifers and enrichment of novel symbionts in the deep terrestrial subsurface.</title>
        <authorList>
            <person name="Probst A.J."/>
            <person name="Ladd B."/>
            <person name="Jarett J.K."/>
            <person name="Geller-Mcgrath D.E."/>
            <person name="Sieber C.M.K."/>
            <person name="Emerson J.B."/>
            <person name="Anantharaman K."/>
            <person name="Thomas B.C."/>
            <person name="Malmstrom R."/>
            <person name="Stieglmeier M."/>
            <person name="Klingl A."/>
            <person name="Woyke T."/>
            <person name="Ryan C.M."/>
            <person name="Banfield J.F."/>
        </authorList>
    </citation>
    <scope>NUCLEOTIDE SEQUENCE [LARGE SCALE GENOMIC DNA]</scope>
</reference>
<name>A0A2M7BCF3_9BACT</name>
<evidence type="ECO:0000313" key="3">
    <source>
        <dbReference type="EMBL" id="PIV00792.1"/>
    </source>
</evidence>
<dbReference type="Pfam" id="PF17479">
    <property type="entry name" value="DUF3048_C"/>
    <property type="match status" value="1"/>
</dbReference>
<dbReference type="InterPro" id="IPR021416">
    <property type="entry name" value="DUF3048_N"/>
</dbReference>
<feature type="domain" description="DUF3048" evidence="1">
    <location>
        <begin position="79"/>
        <end position="175"/>
    </location>
</feature>
<proteinExistence type="predicted"/>
<dbReference type="InterPro" id="IPR035328">
    <property type="entry name" value="DUF3048_C"/>
</dbReference>
<dbReference type="Gene3D" id="3.50.90.10">
    <property type="entry name" value="YerB-like"/>
    <property type="match status" value="1"/>
</dbReference>
<accession>A0A2M7BCF3</accession>
<comment type="caution">
    <text evidence="3">The sequence shown here is derived from an EMBL/GenBank/DDBJ whole genome shotgun (WGS) entry which is preliminary data.</text>
</comment>
<evidence type="ECO:0000313" key="4">
    <source>
        <dbReference type="Proteomes" id="UP000229631"/>
    </source>
</evidence>
<sequence length="398" mass="45086">MNKKLSFILLLVGLYLLSTGASYAVFGFIQKGSTSKIVTPTSQEGTDKGFRFPVLTGPKDQICPLNGTKFTQTEKDLWSQRRPLVVMIENHEESRPQSGLSKADVVYEAVAEGAITRFMAVFYCADAAFALKNDYDIGPVRSARTYFLDWASEYGDYPLYNHVGGAGQCNDPTVDPRAKALCQIEKYGWKNKDTHSDLDQFALGFKICRREPDRIGHPVATEHSMYCSTFALWQTAADRKLTNVNYKGIAWDKSFRSWVFKDDAPSSGSVSPEFEFWKDYKQYVVRWDYDKVTNSYKRSNGGQPHLDFNTKEQITAKNVVIQFAKEQGPVDEHKHLLYTTIGTGRALIFKDGLVIEGKWSKQSRTERTLFFDGKGKEIKFNRGPIWIEILPAAGTVNY</sequence>
<dbReference type="AlphaFoldDB" id="A0A2M7BCF3"/>